<sequence>MIKNDLINIIKKASSLILLAFSLSGNVFSQEISSLKSLNSSYDEQHPVVSLRGEIFYSVGFNPENLGGPTDFGDIWMAKKSNLGEWEEPIHIKSLSTSGNDVLLGFPDALTAYVYHSGTLNGLKQGIHQYSRFGLEWNYVRVLEMGNFRNQGNHFSGRLSSDNSVIIMSMTSYGSYGNEDIYISELIREGTWSSPQNLGPDINTDLQEQTPSLSADLSTIYFSSNSDKIGSGRDVFMAKRTGDSWDSWSKPTPLEQVNTQGAELSYVVFDKEKNLALFTSTQNSEGFGDLMMITHQIDAQESVEEILVSQVISDTIQIKEKIEISKIDSTKKETTIATIADASVLILEEKIDTVSTTKSQIPVVTSNLIFTVLDANTKDVIPFEIAYTNKQGFKKSTNNPQDLKDAFENNALERFVVASNGYIPKNFVASDWIAKGVDTIELLPIKTGASIVLDNIQFNRGTSDFADANSIQLLDDLVDFMKVNPTVRIRLEGHTDNAGDPQLNKELSMNRASKIRGYMTLKGVDFERVRIAGWGGSRPIADNNTEEGKTRNRRVEMIIERIQ</sequence>
<dbReference type="InterPro" id="IPR006665">
    <property type="entry name" value="OmpA-like"/>
</dbReference>
<gene>
    <name evidence="3" type="ORF">GCM10010993_25520</name>
</gene>
<proteinExistence type="predicted"/>
<evidence type="ECO:0000313" key="3">
    <source>
        <dbReference type="EMBL" id="GGC45861.1"/>
    </source>
</evidence>
<dbReference type="EMBL" id="BMFD01000009">
    <property type="protein sequence ID" value="GGC45861.1"/>
    <property type="molecule type" value="Genomic_DNA"/>
</dbReference>
<comment type="caution">
    <text evidence="3">The sequence shown here is derived from an EMBL/GenBank/DDBJ whole genome shotgun (WGS) entry which is preliminary data.</text>
</comment>
<organism evidence="3 4">
    <name type="scientific">Belliella aquatica</name>
    <dbReference type="NCBI Taxonomy" id="1323734"/>
    <lineage>
        <taxon>Bacteria</taxon>
        <taxon>Pseudomonadati</taxon>
        <taxon>Bacteroidota</taxon>
        <taxon>Cytophagia</taxon>
        <taxon>Cytophagales</taxon>
        <taxon>Cyclobacteriaceae</taxon>
        <taxon>Belliella</taxon>
    </lineage>
</organism>
<feature type="domain" description="OmpA-like" evidence="2">
    <location>
        <begin position="445"/>
        <end position="563"/>
    </location>
</feature>
<dbReference type="Proteomes" id="UP000635885">
    <property type="component" value="Unassembled WGS sequence"/>
</dbReference>
<reference evidence="4" key="1">
    <citation type="journal article" date="2019" name="Int. J. Syst. Evol. Microbiol.">
        <title>The Global Catalogue of Microorganisms (GCM) 10K type strain sequencing project: providing services to taxonomists for standard genome sequencing and annotation.</title>
        <authorList>
            <consortium name="The Broad Institute Genomics Platform"/>
            <consortium name="The Broad Institute Genome Sequencing Center for Infectious Disease"/>
            <person name="Wu L."/>
            <person name="Ma J."/>
        </authorList>
    </citation>
    <scope>NUCLEOTIDE SEQUENCE [LARGE SCALE GENOMIC DNA]</scope>
    <source>
        <strain evidence="4">CGMCC 1.12479</strain>
    </source>
</reference>
<dbReference type="PROSITE" id="PS51123">
    <property type="entry name" value="OMPA_2"/>
    <property type="match status" value="1"/>
</dbReference>
<dbReference type="SUPFAM" id="SSF103088">
    <property type="entry name" value="OmpA-like"/>
    <property type="match status" value="1"/>
</dbReference>
<dbReference type="InterPro" id="IPR036737">
    <property type="entry name" value="OmpA-like_sf"/>
</dbReference>
<dbReference type="Gene3D" id="3.30.1330.60">
    <property type="entry name" value="OmpA-like domain"/>
    <property type="match status" value="1"/>
</dbReference>
<protein>
    <recommendedName>
        <fullName evidence="2">OmpA-like domain-containing protein</fullName>
    </recommendedName>
</protein>
<keyword evidence="1" id="KW-0472">Membrane</keyword>
<dbReference type="CDD" id="cd07185">
    <property type="entry name" value="OmpA_C-like"/>
    <property type="match status" value="1"/>
</dbReference>
<evidence type="ECO:0000313" key="4">
    <source>
        <dbReference type="Proteomes" id="UP000635885"/>
    </source>
</evidence>
<dbReference type="PANTHER" id="PTHR30329">
    <property type="entry name" value="STATOR ELEMENT OF FLAGELLAR MOTOR COMPLEX"/>
    <property type="match status" value="1"/>
</dbReference>
<dbReference type="Pfam" id="PF00691">
    <property type="entry name" value="OmpA"/>
    <property type="match status" value="1"/>
</dbReference>
<name>A0ABQ1MRZ6_9BACT</name>
<evidence type="ECO:0000259" key="2">
    <source>
        <dbReference type="PROSITE" id="PS51123"/>
    </source>
</evidence>
<dbReference type="RefSeq" id="WP_188443482.1">
    <property type="nucleotide sequence ID" value="NZ_BMFD01000009.1"/>
</dbReference>
<accession>A0ABQ1MRZ6</accession>
<evidence type="ECO:0000256" key="1">
    <source>
        <dbReference type="PROSITE-ProRule" id="PRU00473"/>
    </source>
</evidence>
<dbReference type="SUPFAM" id="SSF82171">
    <property type="entry name" value="DPP6 N-terminal domain-like"/>
    <property type="match status" value="1"/>
</dbReference>
<dbReference type="PANTHER" id="PTHR30329:SF21">
    <property type="entry name" value="LIPOPROTEIN YIAD-RELATED"/>
    <property type="match status" value="1"/>
</dbReference>
<keyword evidence="4" id="KW-1185">Reference proteome</keyword>
<dbReference type="InterPro" id="IPR050330">
    <property type="entry name" value="Bact_OuterMem_StrucFunc"/>
</dbReference>